<name>A0ABS4YVL5_9MICC</name>
<keyword evidence="2" id="KW-1185">Reference proteome</keyword>
<dbReference type="GO" id="GO:0003677">
    <property type="term" value="F:DNA binding"/>
    <property type="evidence" value="ECO:0007669"/>
    <property type="project" value="UniProtKB-KW"/>
</dbReference>
<keyword evidence="1" id="KW-0238">DNA-binding</keyword>
<accession>A0ABS4YVL5</accession>
<organism evidence="1 2">
    <name type="scientific">Arthrobacter stackebrandtii</name>
    <dbReference type="NCBI Taxonomy" id="272161"/>
    <lineage>
        <taxon>Bacteria</taxon>
        <taxon>Bacillati</taxon>
        <taxon>Actinomycetota</taxon>
        <taxon>Actinomycetes</taxon>
        <taxon>Micrococcales</taxon>
        <taxon>Micrococcaceae</taxon>
        <taxon>Arthrobacter</taxon>
    </lineage>
</organism>
<protein>
    <submittedName>
        <fullName evidence="1">DNA-binding TFAR19-related protein (PDSD5 family)</fullName>
    </submittedName>
</protein>
<gene>
    <name evidence="1" type="ORF">JOF48_001568</name>
</gene>
<proteinExistence type="predicted"/>
<comment type="caution">
    <text evidence="1">The sequence shown here is derived from an EMBL/GenBank/DDBJ whole genome shotgun (WGS) entry which is preliminary data.</text>
</comment>
<dbReference type="EMBL" id="JAGIOI010000001">
    <property type="protein sequence ID" value="MBP2412769.1"/>
    <property type="molecule type" value="Genomic_DNA"/>
</dbReference>
<sequence length="384" mass="41759">MTAEVLDAKGQKRFQVLLEWSRHAAAAGHAVPDDATLEAIAHTRVVVAEGSGGALAARWEETIVWLLKQAAFGVNAPHLQLPDELGAPAAAEPAGISAGVVQAEEPEAAAEVPAEVPAAAPVKEAASEAAAAPAPAPGAAAASKAKANPPPASRLPKWELAAIEQVREAIQRYVKPLEALRARDANEGDTRMVVTDMLCEGLDFDKFKDLTTEYMVKQDFADYGVRIDKQMVAFIEVKRISQKLNERHLRQVLMYAVNEGVEWMVLTNGAVWQAYHLTGGLPVVVDMAFEIDLLGPATLAEKTDSMFLLHKEALKRRRIDEVWRHRAATEPGALLDVMLSEPMLDELRKEVRRRTGIATTAQALSEVIRTEIVDPKLIAKLFKA</sequence>
<dbReference type="RefSeq" id="WP_209679255.1">
    <property type="nucleotide sequence ID" value="NZ_JAGIOI010000001.1"/>
</dbReference>
<evidence type="ECO:0000313" key="1">
    <source>
        <dbReference type="EMBL" id="MBP2412769.1"/>
    </source>
</evidence>
<reference evidence="1 2" key="1">
    <citation type="submission" date="2021-03" db="EMBL/GenBank/DDBJ databases">
        <title>Sequencing the genomes of 1000 actinobacteria strains.</title>
        <authorList>
            <person name="Klenk H.-P."/>
        </authorList>
    </citation>
    <scope>NUCLEOTIDE SEQUENCE [LARGE SCALE GENOMIC DNA]</scope>
    <source>
        <strain evidence="1 2">DSM 16005</strain>
    </source>
</reference>
<evidence type="ECO:0000313" key="2">
    <source>
        <dbReference type="Proteomes" id="UP000711614"/>
    </source>
</evidence>
<dbReference type="Proteomes" id="UP000711614">
    <property type="component" value="Unassembled WGS sequence"/>
</dbReference>